<dbReference type="SUPFAM" id="SSF159888">
    <property type="entry name" value="YdhG-like"/>
    <property type="match status" value="1"/>
</dbReference>
<evidence type="ECO:0000256" key="1">
    <source>
        <dbReference type="SAM" id="MobiDB-lite"/>
    </source>
</evidence>
<dbReference type="RefSeq" id="WP_203146954.1">
    <property type="nucleotide sequence ID" value="NZ_JAEVHL010000008.1"/>
</dbReference>
<comment type="caution">
    <text evidence="2">The sequence shown here is derived from an EMBL/GenBank/DDBJ whole genome shotgun (WGS) entry which is preliminary data.</text>
</comment>
<dbReference type="Proteomes" id="UP000622245">
    <property type="component" value="Unassembled WGS sequence"/>
</dbReference>
<dbReference type="EMBL" id="JAEVHL010000008">
    <property type="protein sequence ID" value="MBM0274528.1"/>
    <property type="molecule type" value="Genomic_DNA"/>
</dbReference>
<name>A0ABS1YAX8_9ACTN</name>
<dbReference type="Gene3D" id="3.90.1150.200">
    <property type="match status" value="1"/>
</dbReference>
<evidence type="ECO:0000313" key="3">
    <source>
        <dbReference type="Proteomes" id="UP000622245"/>
    </source>
</evidence>
<evidence type="ECO:0000313" key="2">
    <source>
        <dbReference type="EMBL" id="MBM0274528.1"/>
    </source>
</evidence>
<feature type="compositionally biased region" description="Basic and acidic residues" evidence="1">
    <location>
        <begin position="15"/>
        <end position="34"/>
    </location>
</feature>
<sequence length="149" mass="16317">MSAKTTTTESDGFSAEERAAMKERAAELRAEGKKGAQKADGLQAVLDRIAQMEPEDRALAERVHVTVTAAAPELSPKTWYGMPAYANADGKIVLFFQDSGKFNYRYSTLGFQDAATLDDGDLWPVAYALRQWSPAVEKRVTELVRAAVS</sequence>
<feature type="compositionally biased region" description="Polar residues" evidence="1">
    <location>
        <begin position="1"/>
        <end position="11"/>
    </location>
</feature>
<feature type="region of interest" description="Disordered" evidence="1">
    <location>
        <begin position="1"/>
        <end position="39"/>
    </location>
</feature>
<reference evidence="2 3" key="1">
    <citation type="submission" date="2021-01" db="EMBL/GenBank/DDBJ databases">
        <title>Draft genome sequence of Micromonospora sp. strain STR1s_6.</title>
        <authorList>
            <person name="Karlyshev A."/>
            <person name="Jawad R."/>
        </authorList>
    </citation>
    <scope>NUCLEOTIDE SEQUENCE [LARGE SCALE GENOMIC DNA]</scope>
    <source>
        <strain evidence="2 3">STR1S-6</strain>
    </source>
</reference>
<protein>
    <recommendedName>
        <fullName evidence="4">YdhG-like domain-containing protein</fullName>
    </recommendedName>
</protein>
<organism evidence="2 3">
    <name type="scientific">Micromonospora tarensis</name>
    <dbReference type="NCBI Taxonomy" id="2806100"/>
    <lineage>
        <taxon>Bacteria</taxon>
        <taxon>Bacillati</taxon>
        <taxon>Actinomycetota</taxon>
        <taxon>Actinomycetes</taxon>
        <taxon>Micromonosporales</taxon>
        <taxon>Micromonosporaceae</taxon>
        <taxon>Micromonospora</taxon>
    </lineage>
</organism>
<proteinExistence type="predicted"/>
<evidence type="ECO:0008006" key="4">
    <source>
        <dbReference type="Google" id="ProtNLM"/>
    </source>
</evidence>
<gene>
    <name evidence="2" type="ORF">JM949_03115</name>
</gene>
<accession>A0ABS1YAX8</accession>
<keyword evidence="3" id="KW-1185">Reference proteome</keyword>